<organism evidence="1 2">
    <name type="scientific">Peribacillus deserti</name>
    <dbReference type="NCBI Taxonomy" id="673318"/>
    <lineage>
        <taxon>Bacteria</taxon>
        <taxon>Bacillati</taxon>
        <taxon>Bacillota</taxon>
        <taxon>Bacilli</taxon>
        <taxon>Bacillales</taxon>
        <taxon>Bacillaceae</taxon>
        <taxon>Peribacillus</taxon>
    </lineage>
</organism>
<comment type="caution">
    <text evidence="1">The sequence shown here is derived from an EMBL/GenBank/DDBJ whole genome shotgun (WGS) entry which is preliminary data.</text>
</comment>
<name>A0ABS2QJ10_9BACI</name>
<protein>
    <submittedName>
        <fullName evidence="1">Uncharacterized protein YrzB (UPF0473 family)</fullName>
    </submittedName>
</protein>
<keyword evidence="2" id="KW-1185">Reference proteome</keyword>
<evidence type="ECO:0000313" key="2">
    <source>
        <dbReference type="Proteomes" id="UP000823486"/>
    </source>
</evidence>
<accession>A0ABS2QJ10</accession>
<dbReference type="InterPro" id="IPR009711">
    <property type="entry name" value="UPF0473"/>
</dbReference>
<dbReference type="Proteomes" id="UP000823486">
    <property type="component" value="Unassembled WGS sequence"/>
</dbReference>
<dbReference type="RefSeq" id="WP_338047214.1">
    <property type="nucleotide sequence ID" value="NZ_JAFBFI010000008.1"/>
</dbReference>
<dbReference type="EMBL" id="JAFBFI010000008">
    <property type="protein sequence ID" value="MBM7692789.1"/>
    <property type="molecule type" value="Genomic_DNA"/>
</dbReference>
<dbReference type="Pfam" id="PF06949">
    <property type="entry name" value="DUF1292"/>
    <property type="match status" value="1"/>
</dbReference>
<sequence length="92" mass="10336">MEHPEMRDFVTIEDEDGVEQQYAIEALFDMEDQSYALLTSGDDTILVAVEEEDGEQYITNIDDPEERDNILAAYQIAVDAAPAEDVGDVTDY</sequence>
<gene>
    <name evidence="1" type="ORF">JOC77_002220</name>
</gene>
<proteinExistence type="predicted"/>
<reference evidence="1 2" key="1">
    <citation type="submission" date="2021-01" db="EMBL/GenBank/DDBJ databases">
        <title>Genomic Encyclopedia of Type Strains, Phase IV (KMG-IV): sequencing the most valuable type-strain genomes for metagenomic binning, comparative biology and taxonomic classification.</title>
        <authorList>
            <person name="Goeker M."/>
        </authorList>
    </citation>
    <scope>NUCLEOTIDE SEQUENCE [LARGE SCALE GENOMIC DNA]</scope>
    <source>
        <strain evidence="1 2">DSM 105482</strain>
    </source>
</reference>
<evidence type="ECO:0000313" key="1">
    <source>
        <dbReference type="EMBL" id="MBM7692789.1"/>
    </source>
</evidence>